<organism evidence="3 4">
    <name type="scientific">Aspergillus nomiae NRRL (strain ATCC 15546 / NRRL 13137 / CBS 260.88 / M93)</name>
    <dbReference type="NCBI Taxonomy" id="1509407"/>
    <lineage>
        <taxon>Eukaryota</taxon>
        <taxon>Fungi</taxon>
        <taxon>Dikarya</taxon>
        <taxon>Ascomycota</taxon>
        <taxon>Pezizomycotina</taxon>
        <taxon>Eurotiomycetes</taxon>
        <taxon>Eurotiomycetidae</taxon>
        <taxon>Eurotiales</taxon>
        <taxon>Aspergillaceae</taxon>
        <taxon>Aspergillus</taxon>
        <taxon>Aspergillus subgen. Circumdati</taxon>
    </lineage>
</organism>
<reference evidence="3 4" key="1">
    <citation type="submission" date="2014-06" db="EMBL/GenBank/DDBJ databases">
        <title>The Genome of the Aflatoxigenic Filamentous Fungus Aspergillus nomius.</title>
        <authorList>
            <person name="Moore M.G."/>
            <person name="Shannon B.M."/>
            <person name="Brian M.M."/>
        </authorList>
    </citation>
    <scope>NUCLEOTIDE SEQUENCE [LARGE SCALE GENOMIC DNA]</scope>
    <source>
        <strain evidence="3 4">NRRL 13137</strain>
    </source>
</reference>
<evidence type="ECO:0008006" key="5">
    <source>
        <dbReference type="Google" id="ProtNLM"/>
    </source>
</evidence>
<keyword evidence="4" id="KW-1185">Reference proteome</keyword>
<comment type="caution">
    <text evidence="3">The sequence shown here is derived from an EMBL/GenBank/DDBJ whole genome shotgun (WGS) entry which is preliminary data.</text>
</comment>
<dbReference type="OrthoDB" id="68328at2759"/>
<feature type="compositionally biased region" description="Polar residues" evidence="2">
    <location>
        <begin position="182"/>
        <end position="195"/>
    </location>
</feature>
<protein>
    <recommendedName>
        <fullName evidence="5">BZIP domain-containing protein</fullName>
    </recommendedName>
</protein>
<evidence type="ECO:0000256" key="1">
    <source>
        <dbReference type="SAM" id="Coils"/>
    </source>
</evidence>
<accession>A0A0L1J411</accession>
<feature type="coiled-coil region" evidence="1">
    <location>
        <begin position="118"/>
        <end position="145"/>
    </location>
</feature>
<dbReference type="AlphaFoldDB" id="A0A0L1J411"/>
<feature type="region of interest" description="Disordered" evidence="2">
    <location>
        <begin position="182"/>
        <end position="209"/>
    </location>
</feature>
<dbReference type="CDD" id="cd14688">
    <property type="entry name" value="bZIP_YAP"/>
    <property type="match status" value="1"/>
</dbReference>
<keyword evidence="1" id="KW-0175">Coiled coil</keyword>
<sequence>MENRRQTRQASRLQDVLSARQYISADRGASVEPEPVPNVVAVPSEGHEKIISSPAVQSSESPTEKANQDPPSDSMPKALSRLHVRRSAGRPRLDASSGGAVLSEDRRDQIRRAQRTYRLKKEAALEKAKERAAGLEDRLTMVATAVADYKAAFPSEIKSSYPALVRHLDCISDLLASTSERLTHPRIQTSTPSSVDSDKDTSQHNAMYNDPAIKDIPKIDCGCLEDFQHKKHKESAVGPVKKRPRHVSFSDELEDKSHSRSTRIQHIARLHSKDTHYTYSFQEKDFCRRLQRYSLEYAFRLFTDARSHPLEVYRVFRLVPCIQDRTQMYPYFRKLVSAGAKDALEIPNLPLYSIGGVGTHYPRKDTLGNPIYPTNTRTPKRVLGLFQPLGGMGEAGQETDHQKFLEVCGYGGEWFDCRDVEGFLREQGVDLDASSLFPSVYDQQSSQISQSTETYGQAGDMDAYQSVHDFDSHSHEETDIATFSACLKSRMLDIEQFLSMLLRGVVILGRRPVSDGLMSKQPSKLH</sequence>
<feature type="compositionally biased region" description="Basic residues" evidence="2">
    <location>
        <begin position="80"/>
        <end position="89"/>
    </location>
</feature>
<evidence type="ECO:0000256" key="2">
    <source>
        <dbReference type="SAM" id="MobiDB-lite"/>
    </source>
</evidence>
<name>A0A0L1J411_ASPN3</name>
<feature type="compositionally biased region" description="Low complexity" evidence="2">
    <location>
        <begin position="30"/>
        <end position="44"/>
    </location>
</feature>
<gene>
    <name evidence="3" type="ORF">ANOM_004884</name>
</gene>
<dbReference type="GeneID" id="26806688"/>
<dbReference type="PANTHER" id="PTHR40618:SF1">
    <property type="entry name" value="B-ZIP TRANSCRIPTION FACTOR (EUROFUNG)"/>
    <property type="match status" value="1"/>
</dbReference>
<feature type="region of interest" description="Disordered" evidence="2">
    <location>
        <begin position="234"/>
        <end position="256"/>
    </location>
</feature>
<dbReference type="PANTHER" id="PTHR40618">
    <property type="entry name" value="B-ZIP TRANSCRIPTION FACTOR (EUROFUNG)-RELATED"/>
    <property type="match status" value="1"/>
</dbReference>
<evidence type="ECO:0000313" key="3">
    <source>
        <dbReference type="EMBL" id="KNG86541.1"/>
    </source>
</evidence>
<evidence type="ECO:0000313" key="4">
    <source>
        <dbReference type="Proteomes" id="UP000037505"/>
    </source>
</evidence>
<proteinExistence type="predicted"/>
<dbReference type="Proteomes" id="UP000037505">
    <property type="component" value="Unassembled WGS sequence"/>
</dbReference>
<dbReference type="EMBL" id="JNOM01000111">
    <property type="protein sequence ID" value="KNG86541.1"/>
    <property type="molecule type" value="Genomic_DNA"/>
</dbReference>
<feature type="region of interest" description="Disordered" evidence="2">
    <location>
        <begin position="25"/>
        <end position="106"/>
    </location>
</feature>
<dbReference type="RefSeq" id="XP_015407464.1">
    <property type="nucleotide sequence ID" value="XM_015550141.1"/>
</dbReference>